<feature type="compositionally biased region" description="Polar residues" evidence="1">
    <location>
        <begin position="315"/>
        <end position="337"/>
    </location>
</feature>
<keyword evidence="2" id="KW-0472">Membrane</keyword>
<keyword evidence="2" id="KW-0812">Transmembrane</keyword>
<evidence type="ECO:0000256" key="2">
    <source>
        <dbReference type="SAM" id="Phobius"/>
    </source>
</evidence>
<feature type="transmembrane region" description="Helical" evidence="2">
    <location>
        <begin position="101"/>
        <end position="122"/>
    </location>
</feature>
<feature type="transmembrane region" description="Helical" evidence="2">
    <location>
        <begin position="134"/>
        <end position="156"/>
    </location>
</feature>
<keyword evidence="2" id="KW-1133">Transmembrane helix</keyword>
<dbReference type="Proteomes" id="UP000807306">
    <property type="component" value="Unassembled WGS sequence"/>
</dbReference>
<protein>
    <submittedName>
        <fullName evidence="3">Uncharacterized protein</fullName>
    </submittedName>
</protein>
<keyword evidence="4" id="KW-1185">Reference proteome</keyword>
<feature type="transmembrane region" description="Helical" evidence="2">
    <location>
        <begin position="34"/>
        <end position="54"/>
    </location>
</feature>
<dbReference type="OrthoDB" id="3038990at2759"/>
<dbReference type="AlphaFoldDB" id="A0A9P6E8G6"/>
<organism evidence="3 4">
    <name type="scientific">Crepidotus variabilis</name>
    <dbReference type="NCBI Taxonomy" id="179855"/>
    <lineage>
        <taxon>Eukaryota</taxon>
        <taxon>Fungi</taxon>
        <taxon>Dikarya</taxon>
        <taxon>Basidiomycota</taxon>
        <taxon>Agaricomycotina</taxon>
        <taxon>Agaricomycetes</taxon>
        <taxon>Agaricomycetidae</taxon>
        <taxon>Agaricales</taxon>
        <taxon>Agaricineae</taxon>
        <taxon>Crepidotaceae</taxon>
        <taxon>Crepidotus</taxon>
    </lineage>
</organism>
<proteinExistence type="predicted"/>
<feature type="region of interest" description="Disordered" evidence="1">
    <location>
        <begin position="312"/>
        <end position="355"/>
    </location>
</feature>
<gene>
    <name evidence="3" type="ORF">CPB83DRAFT_909951</name>
</gene>
<comment type="caution">
    <text evidence="3">The sequence shown here is derived from an EMBL/GenBank/DDBJ whole genome shotgun (WGS) entry which is preliminary data.</text>
</comment>
<sequence length="355" mass="39695">MMDNDTTTNFTYAILNPMTPFSFVPVEIAEQLEIVHYVIVGCLAVILWDIVVSGSDDYRLYRKKKFTLVTGVFLAARSTAIISLLYTSLVHTAGLDNCRTHVFIDIAMLVLNRALNTFLYFSRLYAVYQRNPQFTSVFATFWALVVGAACVSFASVRGVQIGPTRFCALNIENDRLLIIPPIIEAVYSLSISVAISYKMDTVFCGAETGEQRRRFTFNEAGWNYFSCRFLQDSQVYFVLTACLKSLELLIIPILHIIPALKPYRSTLLYPDMVVMNILSSHIYRHTRVGQDGIMTPSTQTISTSMPGFSPMGPATTLSEANPGSRSNGIRVYTSSSTLDDELREGELIDSKTQLP</sequence>
<evidence type="ECO:0000313" key="4">
    <source>
        <dbReference type="Proteomes" id="UP000807306"/>
    </source>
</evidence>
<evidence type="ECO:0000256" key="1">
    <source>
        <dbReference type="SAM" id="MobiDB-lite"/>
    </source>
</evidence>
<accession>A0A9P6E8G6</accession>
<feature type="transmembrane region" description="Helical" evidence="2">
    <location>
        <begin position="235"/>
        <end position="257"/>
    </location>
</feature>
<feature type="transmembrane region" description="Helical" evidence="2">
    <location>
        <begin position="66"/>
        <end position="89"/>
    </location>
</feature>
<evidence type="ECO:0000313" key="3">
    <source>
        <dbReference type="EMBL" id="KAF9524410.1"/>
    </source>
</evidence>
<reference evidence="3" key="1">
    <citation type="submission" date="2020-11" db="EMBL/GenBank/DDBJ databases">
        <authorList>
            <consortium name="DOE Joint Genome Institute"/>
            <person name="Ahrendt S."/>
            <person name="Riley R."/>
            <person name="Andreopoulos W."/>
            <person name="Labutti K."/>
            <person name="Pangilinan J."/>
            <person name="Ruiz-Duenas F.J."/>
            <person name="Barrasa J.M."/>
            <person name="Sanchez-Garcia M."/>
            <person name="Camarero S."/>
            <person name="Miyauchi S."/>
            <person name="Serrano A."/>
            <person name="Linde D."/>
            <person name="Babiker R."/>
            <person name="Drula E."/>
            <person name="Ayuso-Fernandez I."/>
            <person name="Pacheco R."/>
            <person name="Padilla G."/>
            <person name="Ferreira P."/>
            <person name="Barriuso J."/>
            <person name="Kellner H."/>
            <person name="Castanera R."/>
            <person name="Alfaro M."/>
            <person name="Ramirez L."/>
            <person name="Pisabarro A.G."/>
            <person name="Kuo A."/>
            <person name="Tritt A."/>
            <person name="Lipzen A."/>
            <person name="He G."/>
            <person name="Yan M."/>
            <person name="Ng V."/>
            <person name="Cullen D."/>
            <person name="Martin F."/>
            <person name="Rosso M.-N."/>
            <person name="Henrissat B."/>
            <person name="Hibbett D."/>
            <person name="Martinez A.T."/>
            <person name="Grigoriev I.V."/>
        </authorList>
    </citation>
    <scope>NUCLEOTIDE SEQUENCE</scope>
    <source>
        <strain evidence="3">CBS 506.95</strain>
    </source>
</reference>
<dbReference type="EMBL" id="MU157899">
    <property type="protein sequence ID" value="KAF9524410.1"/>
    <property type="molecule type" value="Genomic_DNA"/>
</dbReference>
<name>A0A9P6E8G6_9AGAR</name>